<sequence>MDSSSRTQRRYMLAAELPILRPSNSSHDAGTSLRSQSLPAPAATGGPARAALAASPPKRTDSFPTARITPVPGTIYMRTQPGRIARVFLKRVRPNVATDDAKMVDKTRGEKQDEADAQRDDQGEEESPLRRNGGRQGSRTPPQAQQSQPQTPLQAEPRHVTTHKGRETVPEAARPQTDIFPTTSLQNALDELMAKEQEGNEGEKAILASHPPASSIEETHIALAADLEIQRFLSRSVQQPQGPPRSAPARQSEATQTDLPAKESPPTLPPSSSSDSSQAPLGVDLGRQSQFNLGDVKLRPDERPSPLRWALSDAGLQAAPITLPSPPEPPCCEPVPTFRPSAVSHVRTFPQPPSPPPADSVCGRRRASMGGILSSLERFRRQLDESSMEQLQDIRERLQTMKREGEAWLAVGNSQGGIDE</sequence>
<feature type="region of interest" description="Disordered" evidence="1">
    <location>
        <begin position="99"/>
        <end position="219"/>
    </location>
</feature>
<feature type="compositionally biased region" description="Basic and acidic residues" evidence="1">
    <location>
        <begin position="99"/>
        <end position="121"/>
    </location>
</feature>
<feature type="compositionally biased region" description="Basic and acidic residues" evidence="1">
    <location>
        <begin position="192"/>
        <end position="204"/>
    </location>
</feature>
<feature type="compositionally biased region" description="Pro residues" evidence="1">
    <location>
        <begin position="323"/>
        <end position="333"/>
    </location>
</feature>
<feature type="compositionally biased region" description="Basic and acidic residues" evidence="1">
    <location>
        <begin position="156"/>
        <end position="169"/>
    </location>
</feature>
<feature type="compositionally biased region" description="Polar residues" evidence="1">
    <location>
        <begin position="22"/>
        <end position="36"/>
    </location>
</feature>
<feature type="region of interest" description="Disordered" evidence="1">
    <location>
        <begin position="344"/>
        <end position="364"/>
    </location>
</feature>
<evidence type="ECO:0000313" key="2">
    <source>
        <dbReference type="EMBL" id="CAD9050438.1"/>
    </source>
</evidence>
<protein>
    <submittedName>
        <fullName evidence="2">Uncharacterized protein</fullName>
    </submittedName>
</protein>
<feature type="compositionally biased region" description="Basic and acidic residues" evidence="1">
    <location>
        <begin position="296"/>
        <end position="305"/>
    </location>
</feature>
<gene>
    <name evidence="2" type="ORF">VBRA1451_LOCUS5500</name>
</gene>
<feature type="region of interest" description="Disordered" evidence="1">
    <location>
        <begin position="319"/>
        <end position="338"/>
    </location>
</feature>
<reference evidence="2" key="1">
    <citation type="submission" date="2021-01" db="EMBL/GenBank/DDBJ databases">
        <authorList>
            <person name="Corre E."/>
            <person name="Pelletier E."/>
            <person name="Niang G."/>
            <person name="Scheremetjew M."/>
            <person name="Finn R."/>
            <person name="Kale V."/>
            <person name="Holt S."/>
            <person name="Cochrane G."/>
            <person name="Meng A."/>
            <person name="Brown T."/>
            <person name="Cohen L."/>
        </authorList>
    </citation>
    <scope>NUCLEOTIDE SEQUENCE</scope>
    <source>
        <strain evidence="2">CCMP3346</strain>
    </source>
</reference>
<feature type="compositionally biased region" description="Low complexity" evidence="1">
    <location>
        <begin position="140"/>
        <end position="155"/>
    </location>
</feature>
<evidence type="ECO:0000256" key="1">
    <source>
        <dbReference type="SAM" id="MobiDB-lite"/>
    </source>
</evidence>
<feature type="region of interest" description="Disordered" evidence="1">
    <location>
        <begin position="15"/>
        <end position="69"/>
    </location>
</feature>
<feature type="compositionally biased region" description="Low complexity" evidence="1">
    <location>
        <begin position="37"/>
        <end position="57"/>
    </location>
</feature>
<accession>A0A7S1JQG4</accession>
<organism evidence="2">
    <name type="scientific">Vitrella brassicaformis</name>
    <dbReference type="NCBI Taxonomy" id="1169539"/>
    <lineage>
        <taxon>Eukaryota</taxon>
        <taxon>Sar</taxon>
        <taxon>Alveolata</taxon>
        <taxon>Colpodellida</taxon>
        <taxon>Vitrellaceae</taxon>
        <taxon>Vitrella</taxon>
    </lineage>
</organism>
<feature type="region of interest" description="Disordered" evidence="1">
    <location>
        <begin position="234"/>
        <end position="313"/>
    </location>
</feature>
<dbReference type="AlphaFoldDB" id="A0A7S1JQG4"/>
<name>A0A7S1JQG4_9ALVE</name>
<proteinExistence type="predicted"/>
<dbReference type="EMBL" id="HBGB01009734">
    <property type="protein sequence ID" value="CAD9050438.1"/>
    <property type="molecule type" value="Transcribed_RNA"/>
</dbReference>